<accession>A0A7X0RG61</accession>
<feature type="compositionally biased region" description="Low complexity" evidence="4">
    <location>
        <begin position="35"/>
        <end position="55"/>
    </location>
</feature>
<dbReference type="Pfam" id="PF08386">
    <property type="entry name" value="Abhydrolase_4"/>
    <property type="match status" value="1"/>
</dbReference>
<name>A0A7X0RG61_9ACTN</name>
<dbReference type="PANTHER" id="PTHR43248">
    <property type="entry name" value="2-SUCCINYL-6-HYDROXY-2,4-CYCLOHEXADIENE-1-CARBOXYLATE SYNTHASE"/>
    <property type="match status" value="1"/>
</dbReference>
<evidence type="ECO:0000313" key="6">
    <source>
        <dbReference type="EMBL" id="MBB6627617.1"/>
    </source>
</evidence>
<dbReference type="EMBL" id="JACKXE010000001">
    <property type="protein sequence ID" value="MBB6627617.1"/>
    <property type="molecule type" value="Genomic_DNA"/>
</dbReference>
<dbReference type="GO" id="GO:0016787">
    <property type="term" value="F:hydrolase activity"/>
    <property type="evidence" value="ECO:0007669"/>
    <property type="project" value="UniProtKB-KW"/>
</dbReference>
<dbReference type="SUPFAM" id="SSF53474">
    <property type="entry name" value="alpha/beta-Hydrolases"/>
    <property type="match status" value="1"/>
</dbReference>
<dbReference type="AlphaFoldDB" id="A0A7X0RG61"/>
<evidence type="ECO:0000256" key="3">
    <source>
        <dbReference type="ARBA" id="ARBA00022801"/>
    </source>
</evidence>
<evidence type="ECO:0000313" key="7">
    <source>
        <dbReference type="Proteomes" id="UP000523955"/>
    </source>
</evidence>
<dbReference type="RefSeq" id="WP_185252758.1">
    <property type="nucleotide sequence ID" value="NZ_JACKXE010000001.1"/>
</dbReference>
<evidence type="ECO:0000256" key="4">
    <source>
        <dbReference type="SAM" id="MobiDB-lite"/>
    </source>
</evidence>
<dbReference type="Proteomes" id="UP000523955">
    <property type="component" value="Unassembled WGS sequence"/>
</dbReference>
<feature type="region of interest" description="Disordered" evidence="4">
    <location>
        <begin position="35"/>
        <end position="59"/>
    </location>
</feature>
<dbReference type="InterPro" id="IPR013595">
    <property type="entry name" value="Pept_S33_TAP-like_C"/>
</dbReference>
<keyword evidence="7" id="KW-1185">Reference proteome</keyword>
<gene>
    <name evidence="6" type="ORF">H5V45_09815</name>
</gene>
<organism evidence="6 7">
    <name type="scientific">Nocardioides luti</name>
    <dbReference type="NCBI Taxonomy" id="2761101"/>
    <lineage>
        <taxon>Bacteria</taxon>
        <taxon>Bacillati</taxon>
        <taxon>Actinomycetota</taxon>
        <taxon>Actinomycetes</taxon>
        <taxon>Propionibacteriales</taxon>
        <taxon>Nocardioidaceae</taxon>
        <taxon>Nocardioides</taxon>
    </lineage>
</organism>
<evidence type="ECO:0000256" key="2">
    <source>
        <dbReference type="ARBA" id="ARBA00022729"/>
    </source>
</evidence>
<sequence length="525" mass="54712">MKPGVVRIVAIVLVVGLLVGGGVLAAVTALHADDAAGGSSRSSGPAPTTTPSPGATKPPRAALAAFYGQRLAWKPCQDSFECATLTVPLDYAKPDGETIDLALLKVPAADPSAREGSLVVNPGGPGQPGTGYAASAKDVFRQPLLDHFDIVGFDPRGTGQSDPVDCLSDAALDTYVAGDPNPDTPAEVRAYEDSVQALGAGCVKLSGDLASHISTIEAARDMDVLRAALGESKLTYLGASYGTKLGATYAELFPKQVGRLVLDGAVDLSISSRELSLEQAAGFETALRAYVQNCLDSADDCFLGDTVEEGLTKIRDFLGQVEDQPLDTSTDRELAAGQAFYGIVLPLYSRDNWYILSQALKQGFSGDGSTLLLLADLYSSRSQDGGYDDNSLEANYAINCLDDPYAISADQVPANEPDFEKASPTFGDVFAWSLTTCGGVVARTTEKPITVRGEGAAPIVVVGTTRDPATPYQWAVHLADQLASGVLVSRDGDGHTGYNSGNACVDDAVEGYLIDGTVPKDGLSC</sequence>
<comment type="caution">
    <text evidence="6">The sequence shown here is derived from an EMBL/GenBank/DDBJ whole genome shotgun (WGS) entry which is preliminary data.</text>
</comment>
<evidence type="ECO:0000259" key="5">
    <source>
        <dbReference type="Pfam" id="PF08386"/>
    </source>
</evidence>
<comment type="similarity">
    <text evidence="1">Belongs to the peptidase S33 family.</text>
</comment>
<evidence type="ECO:0000256" key="1">
    <source>
        <dbReference type="ARBA" id="ARBA00010088"/>
    </source>
</evidence>
<feature type="domain" description="Peptidase S33 tripeptidyl aminopeptidase-like C-terminal" evidence="5">
    <location>
        <begin position="423"/>
        <end position="525"/>
    </location>
</feature>
<dbReference type="InterPro" id="IPR051601">
    <property type="entry name" value="Serine_prot/Carboxylest_S33"/>
</dbReference>
<keyword evidence="2" id="KW-0732">Signal</keyword>
<proteinExistence type="inferred from homology"/>
<dbReference type="Gene3D" id="3.40.50.1820">
    <property type="entry name" value="alpha/beta hydrolase"/>
    <property type="match status" value="1"/>
</dbReference>
<protein>
    <submittedName>
        <fullName evidence="6">Alpha/beta fold hydrolase</fullName>
    </submittedName>
</protein>
<dbReference type="PANTHER" id="PTHR43248:SF29">
    <property type="entry name" value="TRIPEPTIDYL AMINOPEPTIDASE"/>
    <property type="match status" value="1"/>
</dbReference>
<keyword evidence="3 6" id="KW-0378">Hydrolase</keyword>
<reference evidence="6 7" key="1">
    <citation type="submission" date="2020-08" db="EMBL/GenBank/DDBJ databases">
        <authorList>
            <person name="Seo M.-J."/>
        </authorList>
    </citation>
    <scope>NUCLEOTIDE SEQUENCE [LARGE SCALE GENOMIC DNA]</scope>
    <source>
        <strain evidence="6 7">KIGAM211</strain>
    </source>
</reference>
<dbReference type="InterPro" id="IPR029058">
    <property type="entry name" value="AB_hydrolase_fold"/>
</dbReference>